<organism evidence="1">
    <name type="scientific">Vibrio parahaemolyticus</name>
    <dbReference type="NCBI Taxonomy" id="670"/>
    <lineage>
        <taxon>Bacteria</taxon>
        <taxon>Pseudomonadati</taxon>
        <taxon>Pseudomonadota</taxon>
        <taxon>Gammaproteobacteria</taxon>
        <taxon>Vibrionales</taxon>
        <taxon>Vibrionaceae</taxon>
        <taxon>Vibrio</taxon>
    </lineage>
</organism>
<proteinExistence type="predicted"/>
<dbReference type="PANTHER" id="PTHR42759:SF6">
    <property type="entry name" value="REGULATORY PROTEIN-RELATED"/>
    <property type="match status" value="1"/>
</dbReference>
<name>A0A1B1LRP1_VIBPH</name>
<dbReference type="InterPro" id="IPR050764">
    <property type="entry name" value="CbbQ/NirQ/NorQ/GpvN"/>
</dbReference>
<sequence length="391" mass="44188">MTNTANLTAQTSQVITRETARQMSNDQLVKLLELKNPMIEDIVYSDPRWSEMELVDAGEVFAPHIPTGMFKITRPLHRHPKCIDSNPTYIPQRDVLRAILAWWCAPTRKLSLFMFGETGTGKTEMLLWFADRMNWPVSLTAVNESMRPEKAQGSYILFNGKTPYRYGSVASAMKYGWCQIMDECDKGSGDFLSKLHTPAEYKPWQLDDTGEIITPHQNFRFCATANTNGGGDMTGRYHTSQRLDEAFRRRFAFVECDYPSAAVEDSILSTSYPDISKGTRHKMIKLAGQMRLALRAPQLEAKATTPEALKKLALPDERLSCAFSTRVLVAWADYMTIFGVKHVPLRESFDFVFGNSLDEADEPAVYAIVHRIFGESFDHPDGWNEANASGK</sequence>
<geneLocation type="plasmid" evidence="1">
    <name>pVPS92-VEB</name>
</geneLocation>
<dbReference type="AlphaFoldDB" id="A0A1B1LRP1"/>
<evidence type="ECO:0000313" key="1">
    <source>
        <dbReference type="EMBL" id="ANS55702.1"/>
    </source>
</evidence>
<protein>
    <submittedName>
        <fullName evidence="1">Uncharacterized protein</fullName>
    </submittedName>
</protein>
<dbReference type="Pfam" id="PF07728">
    <property type="entry name" value="AAA_5"/>
    <property type="match status" value="1"/>
</dbReference>
<dbReference type="InterPro" id="IPR027417">
    <property type="entry name" value="P-loop_NTPase"/>
</dbReference>
<dbReference type="InterPro" id="IPR011704">
    <property type="entry name" value="ATPase_dyneun-rel_AAA"/>
</dbReference>
<keyword evidence="1" id="KW-0614">Plasmid</keyword>
<dbReference type="GO" id="GO:0005524">
    <property type="term" value="F:ATP binding"/>
    <property type="evidence" value="ECO:0007669"/>
    <property type="project" value="InterPro"/>
</dbReference>
<dbReference type="PANTHER" id="PTHR42759">
    <property type="entry name" value="MOXR FAMILY PROTEIN"/>
    <property type="match status" value="1"/>
</dbReference>
<accession>A0A1B1LRP1</accession>
<dbReference type="SUPFAM" id="SSF52540">
    <property type="entry name" value="P-loop containing nucleoside triphosphate hydrolases"/>
    <property type="match status" value="1"/>
</dbReference>
<reference evidence="1" key="1">
    <citation type="journal article" date="2016" name="Antimicrob. Agents Chemother.">
        <title>Genetic Characterization of a blaVEB-2-carrying plasmid in Vibrio parahaemolyticus.</title>
        <authorList>
            <person name="Li R."/>
            <person name="Ye L."/>
            <person name="Zheng Z."/>
            <person name="Chan E.W."/>
            <person name="Chen S."/>
        </authorList>
    </citation>
    <scope>NUCLEOTIDE SEQUENCE</scope>
    <source>
        <strain evidence="1">VPS92</strain>
        <plasmid evidence="1">pVPS92-VEB</plasmid>
    </source>
</reference>
<dbReference type="EMBL" id="KU356480">
    <property type="protein sequence ID" value="ANS55702.1"/>
    <property type="molecule type" value="Genomic_DNA"/>
</dbReference>
<dbReference type="Gene3D" id="3.40.50.300">
    <property type="entry name" value="P-loop containing nucleotide triphosphate hydrolases"/>
    <property type="match status" value="1"/>
</dbReference>
<dbReference type="GO" id="GO:0016887">
    <property type="term" value="F:ATP hydrolysis activity"/>
    <property type="evidence" value="ECO:0007669"/>
    <property type="project" value="InterPro"/>
</dbReference>
<dbReference type="RefSeq" id="WP_103307534.1">
    <property type="nucleotide sequence ID" value="NZ_JAESOU010000019.1"/>
</dbReference>